<dbReference type="EMBL" id="JAUSTF010000005">
    <property type="protein sequence ID" value="MDQ0181117.1"/>
    <property type="molecule type" value="Genomic_DNA"/>
</dbReference>
<dbReference type="InterPro" id="IPR008265">
    <property type="entry name" value="Lipase_GDSL_AS"/>
</dbReference>
<dbReference type="GO" id="GO:0006629">
    <property type="term" value="P:lipid metabolic process"/>
    <property type="evidence" value="ECO:0007669"/>
    <property type="project" value="InterPro"/>
</dbReference>
<keyword evidence="5" id="KW-1185">Reference proteome</keyword>
<comment type="caution">
    <text evidence="3">The sequence shown here is derived from an EMBL/GenBank/DDBJ whole genome shotgun (WGS) entry which is preliminary data.</text>
</comment>
<dbReference type="AlphaFoldDB" id="A0AAW8DHE9"/>
<dbReference type="PANTHER" id="PTHR43784">
    <property type="entry name" value="GDSL-LIKE LIPASE/ACYLHYDROLASE, PUTATIVE (AFU_ORTHOLOGUE AFUA_2G00820)-RELATED"/>
    <property type="match status" value="1"/>
</dbReference>
<evidence type="ECO:0000313" key="6">
    <source>
        <dbReference type="Proteomes" id="UP001242995"/>
    </source>
</evidence>
<evidence type="ECO:0000313" key="4">
    <source>
        <dbReference type="EMBL" id="MDQ0181117.1"/>
    </source>
</evidence>
<dbReference type="InterPro" id="IPR036514">
    <property type="entry name" value="SGNH_hydro_sf"/>
</dbReference>
<dbReference type="PANTHER" id="PTHR43784:SF2">
    <property type="entry name" value="GDSL-LIKE LIPASE_ACYLHYDROLASE, PUTATIVE (AFU_ORTHOLOGUE AFUA_2G00820)-RELATED"/>
    <property type="match status" value="1"/>
</dbReference>
<organism evidence="3 6">
    <name type="scientific">Arthrobacter bambusae</name>
    <dbReference type="NCBI Taxonomy" id="1338426"/>
    <lineage>
        <taxon>Bacteria</taxon>
        <taxon>Bacillati</taxon>
        <taxon>Actinomycetota</taxon>
        <taxon>Actinomycetes</taxon>
        <taxon>Micrococcales</taxon>
        <taxon>Micrococcaceae</taxon>
        <taxon>Arthrobacter</taxon>
    </lineage>
</organism>
<feature type="chain" id="PRO_5043824153" evidence="1">
    <location>
        <begin position="34"/>
        <end position="244"/>
    </location>
</feature>
<name>A0AAW8DHE9_9MICC</name>
<dbReference type="SUPFAM" id="SSF52266">
    <property type="entry name" value="SGNH hydrolase"/>
    <property type="match status" value="1"/>
</dbReference>
<evidence type="ECO:0000256" key="1">
    <source>
        <dbReference type="SAM" id="SignalP"/>
    </source>
</evidence>
<dbReference type="PROSITE" id="PS01098">
    <property type="entry name" value="LIPASE_GDSL_SER"/>
    <property type="match status" value="1"/>
</dbReference>
<dbReference type="Proteomes" id="UP001230951">
    <property type="component" value="Unassembled WGS sequence"/>
</dbReference>
<reference evidence="3 5" key="1">
    <citation type="submission" date="2023-07" db="EMBL/GenBank/DDBJ databases">
        <title>Sorghum-associated microbial communities from plants grown in Nebraska, USA.</title>
        <authorList>
            <person name="Schachtman D."/>
        </authorList>
    </citation>
    <scope>NUCLEOTIDE SEQUENCE</scope>
    <source>
        <strain evidence="3">DS1006</strain>
        <strain evidence="4 5">DS1016</strain>
    </source>
</reference>
<keyword evidence="1" id="KW-0732">Signal</keyword>
<evidence type="ECO:0000313" key="5">
    <source>
        <dbReference type="Proteomes" id="UP001230951"/>
    </source>
</evidence>
<dbReference type="InterPro" id="IPR013830">
    <property type="entry name" value="SGNH_hydro"/>
</dbReference>
<dbReference type="Pfam" id="PF13472">
    <property type="entry name" value="Lipase_GDSL_2"/>
    <property type="match status" value="1"/>
</dbReference>
<dbReference type="InterPro" id="IPR053140">
    <property type="entry name" value="GDSL_Rv0518-like"/>
</dbReference>
<protein>
    <submittedName>
        <fullName evidence="3">Lysophospholipase L1-like esterase</fullName>
    </submittedName>
</protein>
<dbReference type="Gene3D" id="3.40.50.1110">
    <property type="entry name" value="SGNH hydrolase"/>
    <property type="match status" value="1"/>
</dbReference>
<feature type="signal peptide" evidence="1">
    <location>
        <begin position="1"/>
        <end position="33"/>
    </location>
</feature>
<accession>A0AAW8DHE9</accession>
<dbReference type="EMBL" id="JAUSRG010000004">
    <property type="protein sequence ID" value="MDP9904921.1"/>
    <property type="molecule type" value="Genomic_DNA"/>
</dbReference>
<sequence length="244" mass="25465">MLRNHTRRRELLRTTTAIATACLSVLALLSACSSDTGPRSAAAQPTVVIIGDSLSTGHGTSPDEAWPKLVENDPGFQQLQATIVNAARDGSGYVSVGEDGSTFGSQVDTAVTDETRLVLFFGSENDMGTAAGETEAAATRAFASVKSRAPQADIVVVGPPSYTSTPEAERLDIRDQDKAAALKAGAHFVDPIDLGWIMDDAAELIGPDGDHPSAAGQQYLQAKMEALIGPRIQQASTGNNQLTG</sequence>
<gene>
    <name evidence="3" type="ORF">J2S90_001880</name>
    <name evidence="4" type="ORF">J2S93_002548</name>
</gene>
<feature type="domain" description="SGNH hydrolase-type esterase" evidence="2">
    <location>
        <begin position="50"/>
        <end position="218"/>
    </location>
</feature>
<dbReference type="PROSITE" id="PS51257">
    <property type="entry name" value="PROKAR_LIPOPROTEIN"/>
    <property type="match status" value="1"/>
</dbReference>
<evidence type="ECO:0000313" key="3">
    <source>
        <dbReference type="EMBL" id="MDP9904921.1"/>
    </source>
</evidence>
<dbReference type="RefSeq" id="WP_306960837.1">
    <property type="nucleotide sequence ID" value="NZ_JAUSRG010000004.1"/>
</dbReference>
<dbReference type="GO" id="GO:0016298">
    <property type="term" value="F:lipase activity"/>
    <property type="evidence" value="ECO:0007669"/>
    <property type="project" value="InterPro"/>
</dbReference>
<dbReference type="CDD" id="cd00229">
    <property type="entry name" value="SGNH_hydrolase"/>
    <property type="match status" value="1"/>
</dbReference>
<proteinExistence type="predicted"/>
<evidence type="ECO:0000259" key="2">
    <source>
        <dbReference type="Pfam" id="PF13472"/>
    </source>
</evidence>
<dbReference type="Proteomes" id="UP001242995">
    <property type="component" value="Unassembled WGS sequence"/>
</dbReference>